<dbReference type="GO" id="GO:0005886">
    <property type="term" value="C:plasma membrane"/>
    <property type="evidence" value="ECO:0007669"/>
    <property type="project" value="TreeGrafter"/>
</dbReference>
<dbReference type="Gene3D" id="3.40.50.12790">
    <property type="entry name" value="FHIPEP family, domain 4"/>
    <property type="match status" value="1"/>
</dbReference>
<feature type="non-terminal residue" evidence="1">
    <location>
        <position position="1"/>
    </location>
</feature>
<dbReference type="Pfam" id="PF00771">
    <property type="entry name" value="FHIPEP"/>
    <property type="match status" value="1"/>
</dbReference>
<dbReference type="InterPro" id="IPR001712">
    <property type="entry name" value="T3SS_FHIPEP"/>
</dbReference>
<organism evidence="1">
    <name type="scientific">Salmonella enterica subsp. enterica serovar Bareilly</name>
    <dbReference type="NCBI Taxonomy" id="58096"/>
    <lineage>
        <taxon>Bacteria</taxon>
        <taxon>Pseudomonadati</taxon>
        <taxon>Pseudomonadota</taxon>
        <taxon>Gammaproteobacteria</taxon>
        <taxon>Enterobacterales</taxon>
        <taxon>Enterobacteriaceae</taxon>
        <taxon>Salmonella</taxon>
    </lineage>
</organism>
<proteinExistence type="predicted"/>
<protein>
    <submittedName>
        <fullName evidence="1">EscV/YscV/HrcV family type III secretion system export apparatus protein</fullName>
    </submittedName>
</protein>
<dbReference type="GO" id="GO:0009306">
    <property type="term" value="P:protein secretion"/>
    <property type="evidence" value="ECO:0007669"/>
    <property type="project" value="InterPro"/>
</dbReference>
<dbReference type="InterPro" id="IPR042196">
    <property type="entry name" value="FHIPEP_4"/>
</dbReference>
<name>A0A5W8UXS2_SALET</name>
<dbReference type="PANTHER" id="PTHR30161:SF3">
    <property type="entry name" value="SECRETION SYSTEM APPARATUS PROTEIN SSAV"/>
    <property type="match status" value="1"/>
</dbReference>
<dbReference type="InterPro" id="IPR042193">
    <property type="entry name" value="FHIPEP_3"/>
</dbReference>
<comment type="caution">
    <text evidence="1">The sequence shown here is derived from an EMBL/GenBank/DDBJ whole genome shotgun (WGS) entry which is preliminary data.</text>
</comment>
<accession>A0A5W8UXS2</accession>
<sequence>LRLIFGTLIDWAPREKDVLMLTEYVRIALRRHILRRLNPEGKPLPILRIGEGIENLVRESIRQTAMGTYTALSSRHKTQILQLIEQALKQSAKLFIVTSVDTRRFLRKITEATLFDVPILSWQELGEESLIQVVESIDLSEEELADNEE</sequence>
<dbReference type="Gene3D" id="1.10.8.540">
    <property type="entry name" value="FHIPEP family, domain 3"/>
    <property type="match status" value="1"/>
</dbReference>
<gene>
    <name evidence="1" type="ORF">DU824_23325</name>
</gene>
<evidence type="ECO:0000313" key="1">
    <source>
        <dbReference type="EMBL" id="EBY2251782.1"/>
    </source>
</evidence>
<dbReference type="PANTHER" id="PTHR30161">
    <property type="entry name" value="FLAGELLAR EXPORT PROTEIN, MEMBRANE FLHA SUBUNIT-RELATED"/>
    <property type="match status" value="1"/>
</dbReference>
<dbReference type="EMBL" id="AAHNMO010000103">
    <property type="protein sequence ID" value="EBY2251782.1"/>
    <property type="molecule type" value="Genomic_DNA"/>
</dbReference>
<dbReference type="AlphaFoldDB" id="A0A5W8UXS2"/>
<reference evidence="1" key="1">
    <citation type="submission" date="2018-07" db="EMBL/GenBank/DDBJ databases">
        <authorList>
            <person name="Ashton P.M."/>
            <person name="Dallman T."/>
            <person name="Nair S."/>
            <person name="De Pinna E."/>
            <person name="Peters T."/>
            <person name="Grant K."/>
        </authorList>
    </citation>
    <scope>NUCLEOTIDE SEQUENCE</scope>
    <source>
        <strain evidence="1">391740</strain>
    </source>
</reference>